<dbReference type="Pfam" id="PF20209">
    <property type="entry name" value="DUF6570"/>
    <property type="match status" value="1"/>
</dbReference>
<evidence type="ECO:0000256" key="1">
    <source>
        <dbReference type="SAM" id="MobiDB-lite"/>
    </source>
</evidence>
<feature type="compositionally biased region" description="Basic and acidic residues" evidence="1">
    <location>
        <begin position="173"/>
        <end position="187"/>
    </location>
</feature>
<reference evidence="3" key="1">
    <citation type="submission" date="2022-04" db="EMBL/GenBank/DDBJ databases">
        <title>A functionally conserved STORR gene fusion in Papaver species that diverged 16.8 million years ago.</title>
        <authorList>
            <person name="Catania T."/>
        </authorList>
    </citation>
    <scope>NUCLEOTIDE SEQUENCE</scope>
    <source>
        <strain evidence="3">S-188037</strain>
    </source>
</reference>
<feature type="domain" description="DUF6570" evidence="2">
    <location>
        <begin position="1"/>
        <end position="114"/>
    </location>
</feature>
<organism evidence="3 4">
    <name type="scientific">Papaver atlanticum</name>
    <dbReference type="NCBI Taxonomy" id="357466"/>
    <lineage>
        <taxon>Eukaryota</taxon>
        <taxon>Viridiplantae</taxon>
        <taxon>Streptophyta</taxon>
        <taxon>Embryophyta</taxon>
        <taxon>Tracheophyta</taxon>
        <taxon>Spermatophyta</taxon>
        <taxon>Magnoliopsida</taxon>
        <taxon>Ranunculales</taxon>
        <taxon>Papaveraceae</taxon>
        <taxon>Papaveroideae</taxon>
        <taxon>Papaver</taxon>
    </lineage>
</organism>
<evidence type="ECO:0000259" key="2">
    <source>
        <dbReference type="Pfam" id="PF20209"/>
    </source>
</evidence>
<gene>
    <name evidence="3" type="ORF">MKW98_018324</name>
</gene>
<evidence type="ECO:0000313" key="3">
    <source>
        <dbReference type="EMBL" id="KAI3945507.1"/>
    </source>
</evidence>
<feature type="region of interest" description="Disordered" evidence="1">
    <location>
        <begin position="163"/>
        <end position="187"/>
    </location>
</feature>
<proteinExistence type="predicted"/>
<dbReference type="Proteomes" id="UP001202328">
    <property type="component" value="Unassembled WGS sequence"/>
</dbReference>
<accession>A0AAD4T7I0</accession>
<dbReference type="AlphaFoldDB" id="A0AAD4T7I0"/>
<name>A0AAD4T7I0_9MAGN</name>
<evidence type="ECO:0000313" key="4">
    <source>
        <dbReference type="Proteomes" id="UP001202328"/>
    </source>
</evidence>
<sequence length="187" mass="21105">MDPGEVPVELCRLTDLEKILIARVHPVMSVYHVKGQQYKYGCNVINFVQDVSSIAKVLPCKPEDLSAILIVKRTSNISTKEFIVRREYVRQALELLKANHKYYKDIKISDENMASLPEEGVPLDLPVMDAGIEEQREDDVHHGPPELQDQFVGIDDFESVGTIGVNVQPDQEGDQKSFGGERRGRED</sequence>
<dbReference type="InterPro" id="IPR046700">
    <property type="entry name" value="DUF6570"/>
</dbReference>
<dbReference type="EMBL" id="JAJJMB010003771">
    <property type="protein sequence ID" value="KAI3945507.1"/>
    <property type="molecule type" value="Genomic_DNA"/>
</dbReference>
<comment type="caution">
    <text evidence="3">The sequence shown here is derived from an EMBL/GenBank/DDBJ whole genome shotgun (WGS) entry which is preliminary data.</text>
</comment>
<protein>
    <recommendedName>
        <fullName evidence="2">DUF6570 domain-containing protein</fullName>
    </recommendedName>
</protein>
<keyword evidence="4" id="KW-1185">Reference proteome</keyword>